<dbReference type="Gene3D" id="3.30.70.890">
    <property type="entry name" value="GHMP kinase, C-terminal domain"/>
    <property type="match status" value="1"/>
</dbReference>
<sequence>MFVQLVHSSEVSLAEQGSNRWLRRLAPRVGGPGPGMPHADPLAGEEGKTDGGSLGKGGKGTAALPARPRGKCRSGSPLEEPRGRRAREAKGAGSGRRGPPAAPRRPAKALPAAFGALPRTGKSAGPPTAPAAPGKLPTRLRVSASQTPEEPARCAGGAEERSPAGEDATEHARAGNLPLGPRCLLGSRPSGKLVQLRGGREGSGCDEASRRPHRPTRSDWLRAATEGGGERTDWAARPQPERHEPMVGEGRVICFGGGTCGGGGGGRAGRRSQCRTMSPPVAGEKRPALVTCTAPVNIAVVKYWGKRDEKLILPINSSLSVTLHQDQLKTTTTAAFSRDFVEDRLWLNGEPADIGHPRLQSCLREIRRLARKRHGEGSGGDGGDPLPLSYKVHIASENNFPTAAGLASSASGYACLVYTLARLYGVEGDLSEVARQGSGSACRSMFGGFVQWVMGDEADGKDSVAQQVAPETHWPELRVLILVVSAEKKVVGSTAGMQTSVKTSRLLKHRAEAVVPERMVQMIHHIQQRDFEAFGQLTMKDSNQFHATCLDTFPPIFYLSDTSKQVIALVHRFNAHHGKTKVAYTFDAGPNAVLFLLDETLEEFVEVVKRSFPPKSNGDQFLKGLSVKAASPSEELLAEVVRDPIPGAIRYLLITKPGPGPSVVDDGSCHLLGEDGMPGSSS</sequence>
<feature type="compositionally biased region" description="Basic and acidic residues" evidence="18">
    <location>
        <begin position="158"/>
        <end position="173"/>
    </location>
</feature>
<dbReference type="SUPFAM" id="SSF54211">
    <property type="entry name" value="Ribosomal protein S5 domain 2-like"/>
    <property type="match status" value="1"/>
</dbReference>
<organism evidence="21 22">
    <name type="scientific">Crotalus adamanteus</name>
    <name type="common">Eastern diamondback rattlesnake</name>
    <dbReference type="NCBI Taxonomy" id="8729"/>
    <lineage>
        <taxon>Eukaryota</taxon>
        <taxon>Metazoa</taxon>
        <taxon>Chordata</taxon>
        <taxon>Craniata</taxon>
        <taxon>Vertebrata</taxon>
        <taxon>Euteleostomi</taxon>
        <taxon>Lepidosauria</taxon>
        <taxon>Squamata</taxon>
        <taxon>Bifurcata</taxon>
        <taxon>Unidentata</taxon>
        <taxon>Episquamata</taxon>
        <taxon>Toxicofera</taxon>
        <taxon>Serpentes</taxon>
        <taxon>Colubroidea</taxon>
        <taxon>Viperidae</taxon>
        <taxon>Crotalinae</taxon>
        <taxon>Crotalus</taxon>
    </lineage>
</organism>
<dbReference type="EMBL" id="JAOTOJ010000015">
    <property type="protein sequence ID" value="KAK9392638.1"/>
    <property type="molecule type" value="Genomic_DNA"/>
</dbReference>
<dbReference type="GO" id="GO:0004163">
    <property type="term" value="F:diphosphomevalonate decarboxylase activity"/>
    <property type="evidence" value="ECO:0007669"/>
    <property type="project" value="UniProtKB-EC"/>
</dbReference>
<feature type="domain" description="Diphosphomevalonate decarboxylase-like N-terminal" evidence="20">
    <location>
        <begin position="294"/>
        <end position="465"/>
    </location>
</feature>
<feature type="compositionally biased region" description="Gly residues" evidence="18">
    <location>
        <begin position="50"/>
        <end position="60"/>
    </location>
</feature>
<dbReference type="EC" id="4.1.1.33" evidence="4"/>
<comment type="catalytic activity">
    <reaction evidence="17">
        <text>(R)-5-diphosphomevalonate + ATP = isopentenyl diphosphate + ADP + phosphate + CO2</text>
        <dbReference type="Rhea" id="RHEA:23732"/>
        <dbReference type="ChEBI" id="CHEBI:16526"/>
        <dbReference type="ChEBI" id="CHEBI:30616"/>
        <dbReference type="ChEBI" id="CHEBI:43474"/>
        <dbReference type="ChEBI" id="CHEBI:57557"/>
        <dbReference type="ChEBI" id="CHEBI:128769"/>
        <dbReference type="ChEBI" id="CHEBI:456216"/>
        <dbReference type="EC" id="4.1.1.33"/>
    </reaction>
</comment>
<feature type="region of interest" description="Disordered" evidence="18">
    <location>
        <begin position="1"/>
        <end position="236"/>
    </location>
</feature>
<keyword evidence="12" id="KW-1207">Sterol metabolism</keyword>
<feature type="compositionally biased region" description="Basic and acidic residues" evidence="18">
    <location>
        <begin position="79"/>
        <end position="90"/>
    </location>
</feature>
<comment type="similarity">
    <text evidence="3">Belongs to the diphosphomevalonate decarboxylase family.</text>
</comment>
<dbReference type="InterPro" id="IPR036554">
    <property type="entry name" value="GHMP_kinase_C_sf"/>
</dbReference>
<dbReference type="GO" id="GO:0005524">
    <property type="term" value="F:ATP binding"/>
    <property type="evidence" value="ECO:0007669"/>
    <property type="project" value="UniProtKB-KW"/>
</dbReference>
<evidence type="ECO:0000256" key="4">
    <source>
        <dbReference type="ARBA" id="ARBA00012296"/>
    </source>
</evidence>
<evidence type="ECO:0000256" key="5">
    <source>
        <dbReference type="ARBA" id="ARBA00019335"/>
    </source>
</evidence>
<dbReference type="FunFam" id="3.30.230.10:FF:000018">
    <property type="entry name" value="Diphosphomevalonate decarboxylase"/>
    <property type="match status" value="1"/>
</dbReference>
<keyword evidence="9" id="KW-0752">Steroid biosynthesis</keyword>
<dbReference type="PANTHER" id="PTHR10977:SF3">
    <property type="entry name" value="DIPHOSPHOMEVALONATE DECARBOXYLASE"/>
    <property type="match status" value="1"/>
</dbReference>
<dbReference type="GO" id="GO:0016126">
    <property type="term" value="P:sterol biosynthetic process"/>
    <property type="evidence" value="ECO:0007669"/>
    <property type="project" value="UniProtKB-KW"/>
</dbReference>
<dbReference type="Proteomes" id="UP001474421">
    <property type="component" value="Unassembled WGS sequence"/>
</dbReference>
<dbReference type="GO" id="GO:0005829">
    <property type="term" value="C:cytosol"/>
    <property type="evidence" value="ECO:0007669"/>
    <property type="project" value="InterPro"/>
</dbReference>
<dbReference type="GO" id="GO:0019287">
    <property type="term" value="P:isopentenyl diphosphate biosynthetic process, mevalonate pathway"/>
    <property type="evidence" value="ECO:0007669"/>
    <property type="project" value="InterPro"/>
</dbReference>
<keyword evidence="22" id="KW-1185">Reference proteome</keyword>
<dbReference type="Gene3D" id="3.30.230.10">
    <property type="match status" value="1"/>
</dbReference>
<proteinExistence type="inferred from homology"/>
<dbReference type="InterPro" id="IPR053859">
    <property type="entry name" value="MVD-like_N"/>
</dbReference>
<evidence type="ECO:0000256" key="10">
    <source>
        <dbReference type="ARBA" id="ARBA00023011"/>
    </source>
</evidence>
<reference evidence="21 22" key="1">
    <citation type="journal article" date="2024" name="Proc. Natl. Acad. Sci. U.S.A.">
        <title>The genetic regulatory architecture and epigenomic basis for age-related changes in rattlesnake venom.</title>
        <authorList>
            <person name="Hogan M.P."/>
            <person name="Holding M.L."/>
            <person name="Nystrom G.S."/>
            <person name="Colston T.J."/>
            <person name="Bartlett D.A."/>
            <person name="Mason A.J."/>
            <person name="Ellsworth S.A."/>
            <person name="Rautsaw R.M."/>
            <person name="Lawrence K.C."/>
            <person name="Strickland J.L."/>
            <person name="He B."/>
            <person name="Fraser P."/>
            <person name="Margres M.J."/>
            <person name="Gilbert D.M."/>
            <person name="Gibbs H.L."/>
            <person name="Parkinson C.L."/>
            <person name="Rokyta D.R."/>
        </authorList>
    </citation>
    <scope>NUCLEOTIDE SEQUENCE [LARGE SCALE GENOMIC DNA]</scope>
    <source>
        <strain evidence="21">DRR0105</strain>
    </source>
</reference>
<dbReference type="InterPro" id="IPR020568">
    <property type="entry name" value="Ribosomal_Su5_D2-typ_SF"/>
</dbReference>
<evidence type="ECO:0000256" key="14">
    <source>
        <dbReference type="ARBA" id="ARBA00023239"/>
    </source>
</evidence>
<dbReference type="FunFam" id="3.30.70.890:FF:000005">
    <property type="entry name" value="Diphosphomevalonate decarboxylase"/>
    <property type="match status" value="1"/>
</dbReference>
<dbReference type="AlphaFoldDB" id="A0AAW1AS99"/>
<comment type="function">
    <text evidence="1">Catalyzes the ATP dependent decarboxylation of (R)-5-diphosphomevalonate to form isopentenyl diphosphate (IPP). Functions in the mevalonate (MVA) pathway leading to isopentenyl diphosphate (IPP), a key precursor for the biosynthesis of isoprenoids and sterol synthesis.</text>
</comment>
<keyword evidence="13" id="KW-0753">Steroid metabolism</keyword>
<evidence type="ECO:0000256" key="9">
    <source>
        <dbReference type="ARBA" id="ARBA00022955"/>
    </source>
</evidence>
<keyword evidence="11" id="KW-0443">Lipid metabolism</keyword>
<name>A0AAW1AS99_CROAD</name>
<keyword evidence="10" id="KW-0756">Sterol biosynthesis</keyword>
<evidence type="ECO:0000256" key="13">
    <source>
        <dbReference type="ARBA" id="ARBA00023221"/>
    </source>
</evidence>
<keyword evidence="8" id="KW-0067">ATP-binding</keyword>
<dbReference type="SUPFAM" id="SSF55060">
    <property type="entry name" value="GHMP Kinase, C-terminal domain"/>
    <property type="match status" value="1"/>
</dbReference>
<evidence type="ECO:0000256" key="2">
    <source>
        <dbReference type="ARBA" id="ARBA00004770"/>
    </source>
</evidence>
<accession>A0AAW1AS99</accession>
<dbReference type="Pfam" id="PF18376">
    <property type="entry name" value="MDD_C"/>
    <property type="match status" value="1"/>
</dbReference>
<evidence type="ECO:0000256" key="3">
    <source>
        <dbReference type="ARBA" id="ARBA00008831"/>
    </source>
</evidence>
<evidence type="ECO:0000256" key="12">
    <source>
        <dbReference type="ARBA" id="ARBA00023166"/>
    </source>
</evidence>
<dbReference type="Pfam" id="PF22700">
    <property type="entry name" value="MVD-like_N"/>
    <property type="match status" value="1"/>
</dbReference>
<evidence type="ECO:0000256" key="1">
    <source>
        <dbReference type="ARBA" id="ARBA00003812"/>
    </source>
</evidence>
<feature type="compositionally biased region" description="Polar residues" evidence="18">
    <location>
        <begin position="1"/>
        <end position="19"/>
    </location>
</feature>
<dbReference type="InterPro" id="IPR041431">
    <property type="entry name" value="Mvd1_C"/>
</dbReference>
<evidence type="ECO:0000256" key="8">
    <source>
        <dbReference type="ARBA" id="ARBA00022840"/>
    </source>
</evidence>
<evidence type="ECO:0000256" key="15">
    <source>
        <dbReference type="ARBA" id="ARBA00031325"/>
    </source>
</evidence>
<comment type="pathway">
    <text evidence="2">Steroid biosynthesis; cholesterol biosynthesis.</text>
</comment>
<dbReference type="PANTHER" id="PTHR10977">
    <property type="entry name" value="DIPHOSPHOMEVALONATE DECARBOXYLASE"/>
    <property type="match status" value="1"/>
</dbReference>
<evidence type="ECO:0000313" key="22">
    <source>
        <dbReference type="Proteomes" id="UP001474421"/>
    </source>
</evidence>
<keyword evidence="14" id="KW-0456">Lyase</keyword>
<comment type="caution">
    <text evidence="21">The sequence shown here is derived from an EMBL/GenBank/DDBJ whole genome shotgun (WGS) entry which is preliminary data.</text>
</comment>
<keyword evidence="7" id="KW-0547">Nucleotide-binding</keyword>
<evidence type="ECO:0000256" key="17">
    <source>
        <dbReference type="ARBA" id="ARBA00048154"/>
    </source>
</evidence>
<gene>
    <name evidence="21" type="ORF">NXF25_016727</name>
</gene>
<evidence type="ECO:0000313" key="21">
    <source>
        <dbReference type="EMBL" id="KAK9392638.1"/>
    </source>
</evidence>
<evidence type="ECO:0000259" key="20">
    <source>
        <dbReference type="Pfam" id="PF22700"/>
    </source>
</evidence>
<evidence type="ECO:0000256" key="18">
    <source>
        <dbReference type="SAM" id="MobiDB-lite"/>
    </source>
</evidence>
<feature type="domain" description="Mvd1 C-terminal" evidence="19">
    <location>
        <begin position="479"/>
        <end position="664"/>
    </location>
</feature>
<evidence type="ECO:0000256" key="7">
    <source>
        <dbReference type="ARBA" id="ARBA00022741"/>
    </source>
</evidence>
<protein>
    <recommendedName>
        <fullName evidence="5">Diphosphomevalonate decarboxylase</fullName>
        <ecNumber evidence="4">4.1.1.33</ecNumber>
    </recommendedName>
    <alternativeName>
        <fullName evidence="15">Mevalonate (diphospho)decarboxylase</fullName>
    </alternativeName>
    <alternativeName>
        <fullName evidence="16">Mevalonate pyrophosphate decarboxylase</fullName>
    </alternativeName>
</protein>
<evidence type="ECO:0000256" key="16">
    <source>
        <dbReference type="ARBA" id="ARBA00032827"/>
    </source>
</evidence>
<evidence type="ECO:0000256" key="6">
    <source>
        <dbReference type="ARBA" id="ARBA00022516"/>
    </source>
</evidence>
<keyword evidence="6" id="KW-0444">Lipid biosynthesis</keyword>
<dbReference type="NCBIfam" id="TIGR01240">
    <property type="entry name" value="mevDPdecarb"/>
    <property type="match status" value="1"/>
</dbReference>
<dbReference type="InterPro" id="IPR029765">
    <property type="entry name" value="Mev_diP_decarb"/>
</dbReference>
<dbReference type="InterPro" id="IPR014721">
    <property type="entry name" value="Ribsml_uS5_D2-typ_fold_subgr"/>
</dbReference>
<evidence type="ECO:0000259" key="19">
    <source>
        <dbReference type="Pfam" id="PF18376"/>
    </source>
</evidence>
<evidence type="ECO:0000256" key="11">
    <source>
        <dbReference type="ARBA" id="ARBA00023098"/>
    </source>
</evidence>